<evidence type="ECO:0000256" key="1">
    <source>
        <dbReference type="ARBA" id="ARBA00022532"/>
    </source>
</evidence>
<dbReference type="InterPro" id="IPR036291">
    <property type="entry name" value="NAD(P)-bd_dom_sf"/>
</dbReference>
<dbReference type="FunFam" id="3.40.50.261:FF:000006">
    <property type="entry name" value="Succinate--CoA ligase [ADP-forming] subunit alpha"/>
    <property type="match status" value="1"/>
</dbReference>
<dbReference type="NCBIfam" id="NF004230">
    <property type="entry name" value="PRK05678.1"/>
    <property type="match status" value="1"/>
</dbReference>
<accession>A0A497XLZ2</accession>
<dbReference type="GO" id="GO:0004775">
    <property type="term" value="F:succinate-CoA ligase (ADP-forming) activity"/>
    <property type="evidence" value="ECO:0007669"/>
    <property type="project" value="UniProtKB-UniRule"/>
</dbReference>
<feature type="binding site" evidence="5">
    <location>
        <position position="161"/>
    </location>
    <ligand>
        <name>substrate</name>
        <note>ligand shared with subunit beta</note>
    </ligand>
</feature>
<dbReference type="PIRSF" id="PIRSF001553">
    <property type="entry name" value="SucCS_alpha"/>
    <property type="match status" value="1"/>
</dbReference>
<evidence type="ECO:0000259" key="9">
    <source>
        <dbReference type="SMART" id="SM00881"/>
    </source>
</evidence>
<name>A0A497XLZ2_9AQUI</name>
<organism evidence="10 11">
    <name type="scientific">Hydrogenivirga caldilitoris</name>
    <dbReference type="NCBI Taxonomy" id="246264"/>
    <lineage>
        <taxon>Bacteria</taxon>
        <taxon>Pseudomonadati</taxon>
        <taxon>Aquificota</taxon>
        <taxon>Aquificia</taxon>
        <taxon>Aquificales</taxon>
        <taxon>Aquificaceae</taxon>
        <taxon>Hydrogenivirga</taxon>
    </lineage>
</organism>
<dbReference type="InterPro" id="IPR003781">
    <property type="entry name" value="CoA-bd"/>
</dbReference>
<comment type="function">
    <text evidence="5 8">Succinyl-CoA synthetase functions in the citric acid cycle (TCA), coupling the hydrolysis of succinyl-CoA to the synthesis of either ATP or GTP and thus represents the only step of substrate-level phosphorylation in the TCA. The alpha subunit of the enzyme binds the substrates coenzyme A and phosphate, while succinate binding and nucleotide specificity is provided by the beta subunit.</text>
</comment>
<evidence type="ECO:0000256" key="7">
    <source>
        <dbReference type="RuleBase" id="RU000677"/>
    </source>
</evidence>
<comment type="caution">
    <text evidence="10">The sequence shown here is derived from an EMBL/GenBank/DDBJ whole genome shotgun (WGS) entry which is preliminary data.</text>
</comment>
<feature type="active site" description="Tele-phosphohistidine intermediate" evidence="5 6">
    <location>
        <position position="249"/>
    </location>
</feature>
<proteinExistence type="inferred from homology"/>
<evidence type="ECO:0000256" key="4">
    <source>
        <dbReference type="ARBA" id="ARBA00060724"/>
    </source>
</evidence>
<dbReference type="NCBIfam" id="TIGR01019">
    <property type="entry name" value="sucCoAalpha"/>
    <property type="match status" value="1"/>
</dbReference>
<dbReference type="GO" id="GO:0009361">
    <property type="term" value="C:succinate-CoA ligase complex (ADP-forming)"/>
    <property type="evidence" value="ECO:0007669"/>
    <property type="project" value="TreeGrafter"/>
</dbReference>
<evidence type="ECO:0000313" key="10">
    <source>
        <dbReference type="EMBL" id="RLJ69897.1"/>
    </source>
</evidence>
<keyword evidence="3 5" id="KW-0547">Nucleotide-binding</keyword>
<dbReference type="Gene3D" id="3.40.50.261">
    <property type="entry name" value="Succinyl-CoA synthetase domains"/>
    <property type="match status" value="1"/>
</dbReference>
<dbReference type="PROSITE" id="PS01216">
    <property type="entry name" value="SUCCINYL_COA_LIG_1"/>
    <property type="match status" value="1"/>
</dbReference>
<protein>
    <recommendedName>
        <fullName evidence="5">Succinate--CoA ligase [ADP-forming] subunit alpha</fullName>
        <ecNumber evidence="5">6.2.1.5</ecNumber>
    </recommendedName>
    <alternativeName>
        <fullName evidence="5">Succinyl-CoA synthetase subunit alpha</fullName>
        <shortName evidence="5">SCS-alpha</shortName>
    </alternativeName>
</protein>
<comment type="pathway">
    <text evidence="5 8">Carbohydrate metabolism; tricarboxylic acid cycle; succinate from succinyl-CoA (ligase route): step 1/1.</text>
</comment>
<dbReference type="EMBL" id="RCCJ01000001">
    <property type="protein sequence ID" value="RLJ69897.1"/>
    <property type="molecule type" value="Genomic_DNA"/>
</dbReference>
<dbReference type="HAMAP" id="MF_01988">
    <property type="entry name" value="Succ_CoA_alpha"/>
    <property type="match status" value="1"/>
</dbReference>
<feature type="binding site" evidence="5">
    <location>
        <begin position="17"/>
        <end position="20"/>
    </location>
    <ligand>
        <name>CoA</name>
        <dbReference type="ChEBI" id="CHEBI:57287"/>
    </ligand>
</feature>
<dbReference type="SUPFAM" id="SSF51735">
    <property type="entry name" value="NAD(P)-binding Rossmann-fold domains"/>
    <property type="match status" value="1"/>
</dbReference>
<keyword evidence="11" id="KW-1185">Reference proteome</keyword>
<comment type="catalytic activity">
    <reaction evidence="5">
        <text>GTP + succinate + CoA = succinyl-CoA + GDP + phosphate</text>
        <dbReference type="Rhea" id="RHEA:22120"/>
        <dbReference type="ChEBI" id="CHEBI:30031"/>
        <dbReference type="ChEBI" id="CHEBI:37565"/>
        <dbReference type="ChEBI" id="CHEBI:43474"/>
        <dbReference type="ChEBI" id="CHEBI:57287"/>
        <dbReference type="ChEBI" id="CHEBI:57292"/>
        <dbReference type="ChEBI" id="CHEBI:58189"/>
    </reaction>
</comment>
<dbReference type="InterPro" id="IPR005810">
    <property type="entry name" value="CoA_lig_alpha"/>
</dbReference>
<dbReference type="PANTHER" id="PTHR11117:SF2">
    <property type="entry name" value="SUCCINATE--COA LIGASE [ADP_GDP-FORMING] SUBUNIT ALPHA, MITOCHONDRIAL"/>
    <property type="match status" value="1"/>
</dbReference>
<dbReference type="Proteomes" id="UP000267841">
    <property type="component" value="Unassembled WGS sequence"/>
</dbReference>
<dbReference type="Gene3D" id="3.40.50.720">
    <property type="entry name" value="NAD(P)-binding Rossmann-like Domain"/>
    <property type="match status" value="1"/>
</dbReference>
<evidence type="ECO:0000256" key="3">
    <source>
        <dbReference type="ARBA" id="ARBA00022741"/>
    </source>
</evidence>
<evidence type="ECO:0000256" key="6">
    <source>
        <dbReference type="PIRSR" id="PIRSR001553-1"/>
    </source>
</evidence>
<dbReference type="GO" id="GO:0000166">
    <property type="term" value="F:nucleotide binding"/>
    <property type="evidence" value="ECO:0007669"/>
    <property type="project" value="UniProtKB-KW"/>
</dbReference>
<sequence>MAILVNKDTKVVVQGITGKEGSFHATQCKAYGTQVVAGVTPGKAGQEVEGIPVFNTVEDAVKETGANCSLIFVPAPFAADAIVEALDSGIELVVCITEGVPVRDMMHVKDYMKKAYPNAKLIGPNCPGLITPGEAKVGIMPGHIFKRGRIGIVSRSGTLTYEAAYQLTRLGLGQTTAVGIGGDPVHGLSHKDVVKLFNEDPETEAILMIGEIGGTSEEEAAEFIEANVDKPVFAYIAGITAPPGKRMGHAGAIIMGGKGTARAKMEALEKAGAYVIDNPAKIGETVARILGVLEVAEEEKTCDTD</sequence>
<dbReference type="InterPro" id="IPR016102">
    <property type="entry name" value="Succinyl-CoA_synth-like"/>
</dbReference>
<dbReference type="PROSITE" id="PS00399">
    <property type="entry name" value="SUCCINYL_COA_LIG_2"/>
    <property type="match status" value="1"/>
</dbReference>
<dbReference type="PANTHER" id="PTHR11117">
    <property type="entry name" value="SUCCINYL-COA LIGASE SUBUNIT ALPHA"/>
    <property type="match status" value="1"/>
</dbReference>
<comment type="catalytic activity">
    <reaction evidence="5 8">
        <text>succinate + ATP + CoA = succinyl-CoA + ADP + phosphate</text>
        <dbReference type="Rhea" id="RHEA:17661"/>
        <dbReference type="ChEBI" id="CHEBI:30031"/>
        <dbReference type="ChEBI" id="CHEBI:30616"/>
        <dbReference type="ChEBI" id="CHEBI:43474"/>
        <dbReference type="ChEBI" id="CHEBI:57287"/>
        <dbReference type="ChEBI" id="CHEBI:57292"/>
        <dbReference type="ChEBI" id="CHEBI:456216"/>
        <dbReference type="EC" id="6.2.1.5"/>
    </reaction>
</comment>
<reference evidence="10 11" key="1">
    <citation type="submission" date="2018-10" db="EMBL/GenBank/DDBJ databases">
        <title>Genomic Encyclopedia of Archaeal and Bacterial Type Strains, Phase II (KMG-II): from individual species to whole genera.</title>
        <authorList>
            <person name="Goeker M."/>
        </authorList>
    </citation>
    <scope>NUCLEOTIDE SEQUENCE [LARGE SCALE GENOMIC DNA]</scope>
    <source>
        <strain evidence="10 11">DSM 16510</strain>
    </source>
</reference>
<evidence type="ECO:0000256" key="5">
    <source>
        <dbReference type="HAMAP-Rule" id="MF_01988"/>
    </source>
</evidence>
<dbReference type="InterPro" id="IPR005811">
    <property type="entry name" value="SUCC_ACL_C"/>
</dbReference>
<dbReference type="OrthoDB" id="9807196at2"/>
<feature type="binding site" evidence="5">
    <location>
        <position position="43"/>
    </location>
    <ligand>
        <name>CoA</name>
        <dbReference type="ChEBI" id="CHEBI:57287"/>
    </ligand>
</feature>
<gene>
    <name evidence="5" type="primary">sucD</name>
    <name evidence="10" type="ORF">BCF55_0155</name>
</gene>
<dbReference type="SMART" id="SM00881">
    <property type="entry name" value="CoA_binding"/>
    <property type="match status" value="1"/>
</dbReference>
<dbReference type="Pfam" id="PF02629">
    <property type="entry name" value="CoA_binding"/>
    <property type="match status" value="1"/>
</dbReference>
<dbReference type="AlphaFoldDB" id="A0A497XLZ2"/>
<feature type="domain" description="CoA-binding" evidence="9">
    <location>
        <begin position="4"/>
        <end position="100"/>
    </location>
</feature>
<dbReference type="Pfam" id="PF00549">
    <property type="entry name" value="Ligase_CoA"/>
    <property type="match status" value="1"/>
</dbReference>
<evidence type="ECO:0000256" key="8">
    <source>
        <dbReference type="RuleBase" id="RU000699"/>
    </source>
</evidence>
<dbReference type="InterPro" id="IPR017440">
    <property type="entry name" value="Cit_synth/succinyl-CoA_lig_AS"/>
</dbReference>
<feature type="binding site" evidence="5">
    <location>
        <begin position="96"/>
        <end position="98"/>
    </location>
    <ligand>
        <name>CoA</name>
        <dbReference type="ChEBI" id="CHEBI:57287"/>
    </ligand>
</feature>
<dbReference type="EC" id="6.2.1.5" evidence="5"/>
<comment type="subunit">
    <text evidence="5 8">Heterotetramer of two alpha and two beta subunits.</text>
</comment>
<evidence type="ECO:0000256" key="2">
    <source>
        <dbReference type="ARBA" id="ARBA00022598"/>
    </source>
</evidence>
<keyword evidence="1 5" id="KW-0816">Tricarboxylic acid cycle</keyword>
<evidence type="ECO:0000313" key="11">
    <source>
        <dbReference type="Proteomes" id="UP000267841"/>
    </source>
</evidence>
<dbReference type="GO" id="GO:0006099">
    <property type="term" value="P:tricarboxylic acid cycle"/>
    <property type="evidence" value="ECO:0007669"/>
    <property type="project" value="UniProtKB-UniRule"/>
</dbReference>
<dbReference type="RefSeq" id="WP_121008836.1">
    <property type="nucleotide sequence ID" value="NZ_RCCJ01000001.1"/>
</dbReference>
<dbReference type="SUPFAM" id="SSF52210">
    <property type="entry name" value="Succinyl-CoA synthetase domains"/>
    <property type="match status" value="1"/>
</dbReference>
<comment type="similarity">
    <text evidence="4 5 7">Belongs to the succinate/malate CoA ligase alpha subunit family.</text>
</comment>
<dbReference type="InterPro" id="IPR033847">
    <property type="entry name" value="Citrt_syn/SCS-alpha_CS"/>
</dbReference>
<dbReference type="GO" id="GO:0004776">
    <property type="term" value="F:succinate-CoA ligase (GDP-forming) activity"/>
    <property type="evidence" value="ECO:0007669"/>
    <property type="project" value="TreeGrafter"/>
</dbReference>
<dbReference type="PRINTS" id="PR01798">
    <property type="entry name" value="SCOASYNTHASE"/>
</dbReference>
<keyword evidence="2 5" id="KW-0436">Ligase</keyword>
<dbReference type="FunFam" id="3.40.50.720:FF:000277">
    <property type="entry name" value="Succinate--CoA ligase [ADP-forming] subunit alpha"/>
    <property type="match status" value="1"/>
</dbReference>
<dbReference type="UniPathway" id="UPA00223">
    <property type="reaction ID" value="UER00999"/>
</dbReference>